<dbReference type="KEGG" id="xor:XOC_1924"/>
<proteinExistence type="predicted"/>
<evidence type="ECO:0000313" key="1">
    <source>
        <dbReference type="EMBL" id="AEQ96078.1"/>
    </source>
</evidence>
<reference evidence="1 2" key="1">
    <citation type="journal article" date="2011" name="J. Bacteriol.">
        <title>Two new complete genome sequences offer insight into host and tissue specificity of plant pathogenic Xanthomonas spp.</title>
        <authorList>
            <person name="Bogdanove A.J."/>
            <person name="Koebnik R."/>
            <person name="Lu H."/>
            <person name="Furutani A."/>
            <person name="Angiuoli S.V."/>
            <person name="Patil P.B."/>
            <person name="Van Sluys M.A."/>
            <person name="Ryan R.P."/>
            <person name="Meyer D.F."/>
            <person name="Han S.W."/>
            <person name="Aparna G."/>
            <person name="Rajaram M."/>
            <person name="Delcher A.L."/>
            <person name="Phillippy A.M."/>
            <person name="Puiu D."/>
            <person name="Schatz M.C."/>
            <person name="Shumway M."/>
            <person name="Sommer D.D."/>
            <person name="Trapnell C."/>
            <person name="Benahmed F."/>
            <person name="Dimitrov G."/>
            <person name="Madupu R."/>
            <person name="Radune D."/>
            <person name="Sullivan S."/>
            <person name="Jha G."/>
            <person name="Ishihara H."/>
            <person name="Lee S.W."/>
            <person name="Pandey A."/>
            <person name="Sharma V."/>
            <person name="Sriariyanun M."/>
            <person name="Szurek B."/>
            <person name="Vera-Cruz C.M."/>
            <person name="Dorman K.S."/>
            <person name="Ronald P.C."/>
            <person name="Verdier V."/>
            <person name="Dow J.M."/>
            <person name="Sonti R.V."/>
            <person name="Tsuge S."/>
            <person name="Brendel V.P."/>
            <person name="Rabinowicz P.D."/>
            <person name="Leach J.E."/>
            <person name="White F.F."/>
            <person name="Salzberg S.L."/>
        </authorList>
    </citation>
    <scope>NUCLEOTIDE SEQUENCE [LARGE SCALE GENOMIC DNA]</scope>
    <source>
        <strain evidence="1 2">BLS256</strain>
    </source>
</reference>
<dbReference type="HOGENOM" id="CLU_2978214_0_0_6"/>
<sequence>MPQRFALQSIARGTGCTYPSRMALNAEGRALAAVLVAVFMQHATATLRHAPTHLGSLT</sequence>
<dbReference type="AlphaFoldDB" id="G7TAW6"/>
<gene>
    <name evidence="1" type="ORF">XOC_1924</name>
</gene>
<evidence type="ECO:0000313" key="2">
    <source>
        <dbReference type="Proteomes" id="UP000008851"/>
    </source>
</evidence>
<name>G7TAW6_XANOB</name>
<dbReference type="EMBL" id="CP003057">
    <property type="protein sequence ID" value="AEQ96078.1"/>
    <property type="molecule type" value="Genomic_DNA"/>
</dbReference>
<organism evidence="1 2">
    <name type="scientific">Xanthomonas oryzae pv. oryzicola (strain BLS256)</name>
    <dbReference type="NCBI Taxonomy" id="383407"/>
    <lineage>
        <taxon>Bacteria</taxon>
        <taxon>Pseudomonadati</taxon>
        <taxon>Pseudomonadota</taxon>
        <taxon>Gammaproteobacteria</taxon>
        <taxon>Lysobacterales</taxon>
        <taxon>Lysobacteraceae</taxon>
        <taxon>Xanthomonas</taxon>
    </lineage>
</organism>
<dbReference type="Proteomes" id="UP000008851">
    <property type="component" value="Chromosome"/>
</dbReference>
<accession>G7TAW6</accession>
<protein>
    <submittedName>
        <fullName evidence="1">Uncharacterized protein</fullName>
    </submittedName>
</protein>